<dbReference type="GO" id="GO:0016746">
    <property type="term" value="F:acyltransferase activity"/>
    <property type="evidence" value="ECO:0007669"/>
    <property type="project" value="UniProtKB-KW"/>
</dbReference>
<organism evidence="7">
    <name type="scientific">hydrothermal vent metagenome</name>
    <dbReference type="NCBI Taxonomy" id="652676"/>
    <lineage>
        <taxon>unclassified sequences</taxon>
        <taxon>metagenomes</taxon>
        <taxon>ecological metagenomes</taxon>
    </lineage>
</organism>
<evidence type="ECO:0000256" key="6">
    <source>
        <dbReference type="ARBA" id="ARBA00023315"/>
    </source>
</evidence>
<dbReference type="PIRSF" id="PIRSF026649">
    <property type="entry name" value="MsbB"/>
    <property type="match status" value="1"/>
</dbReference>
<gene>
    <name evidence="7" type="ORF">MNB_SUP05-SYMBIONT-7-714</name>
</gene>
<evidence type="ECO:0000313" key="7">
    <source>
        <dbReference type="EMBL" id="SFV88516.1"/>
    </source>
</evidence>
<keyword evidence="6 7" id="KW-0012">Acyltransferase</keyword>
<dbReference type="EMBL" id="FPIA01000057">
    <property type="protein sequence ID" value="SFV88516.1"/>
    <property type="molecule type" value="Genomic_DNA"/>
</dbReference>
<keyword evidence="3" id="KW-0997">Cell inner membrane</keyword>
<evidence type="ECO:0000256" key="4">
    <source>
        <dbReference type="ARBA" id="ARBA00022679"/>
    </source>
</evidence>
<keyword evidence="4 7" id="KW-0808">Transferase</keyword>
<keyword evidence="5" id="KW-0472">Membrane</keyword>
<keyword evidence="2" id="KW-1003">Cell membrane</keyword>
<protein>
    <submittedName>
        <fullName evidence="7">Lipid A biosynthesis lauroyl acyltransferase</fullName>
        <ecNumber evidence="7">2.3.1.-</ecNumber>
    </submittedName>
</protein>
<dbReference type="GO" id="GO:0008610">
    <property type="term" value="P:lipid biosynthetic process"/>
    <property type="evidence" value="ECO:0007669"/>
    <property type="project" value="UniProtKB-ARBA"/>
</dbReference>
<proteinExistence type="predicted"/>
<dbReference type="PANTHER" id="PTHR30606">
    <property type="entry name" value="LIPID A BIOSYNTHESIS LAUROYL ACYLTRANSFERASE"/>
    <property type="match status" value="1"/>
</dbReference>
<dbReference type="GO" id="GO:1901137">
    <property type="term" value="P:carbohydrate derivative biosynthetic process"/>
    <property type="evidence" value="ECO:0007669"/>
    <property type="project" value="UniProtKB-ARBA"/>
</dbReference>
<evidence type="ECO:0000256" key="1">
    <source>
        <dbReference type="ARBA" id="ARBA00004533"/>
    </source>
</evidence>
<sequence>MTQRKHNKKYILMKKHNFYHPKFIPTWILIASMKLGAKIPFGTQVFIGKGIGRLLYLILPRFRKIALINIAQCFADKNSAQVKKLAQQNFEALGITLFEMANCFYLDDDTLKKRYQIHNTQILSDALTQKKNVILLVGHFTTMMLAGRMLLQNFKFADVYRPQNNALFDAEMTKKFTQHGSTMIKVKDTRALIKTLKSGLPIWYAPDQDLGTQNSVFAPFFGVQTATINATAKLAKLPNTIVIPLSFIRNKSGYQLKFSPALDNYPSSTDQQNAALTNHILEQQILQAPEQYLWIHRRFKSRPEGESSFYTPHQKR</sequence>
<reference evidence="7" key="1">
    <citation type="submission" date="2016-10" db="EMBL/GenBank/DDBJ databases">
        <authorList>
            <person name="de Groot N.N."/>
        </authorList>
    </citation>
    <scope>NUCLEOTIDE SEQUENCE</scope>
</reference>
<accession>A0A1W1E456</accession>
<evidence type="ECO:0000256" key="3">
    <source>
        <dbReference type="ARBA" id="ARBA00022519"/>
    </source>
</evidence>
<dbReference type="AlphaFoldDB" id="A0A1W1E456"/>
<dbReference type="PANTHER" id="PTHR30606:SF9">
    <property type="entry name" value="LIPID A BIOSYNTHESIS LAUROYLTRANSFERASE"/>
    <property type="match status" value="1"/>
</dbReference>
<comment type="subcellular location">
    <subcellularLocation>
        <location evidence="1">Cell inner membrane</location>
    </subcellularLocation>
</comment>
<dbReference type="CDD" id="cd07984">
    <property type="entry name" value="LPLAT_LABLAT-like"/>
    <property type="match status" value="1"/>
</dbReference>
<dbReference type="GO" id="GO:0005886">
    <property type="term" value="C:plasma membrane"/>
    <property type="evidence" value="ECO:0007669"/>
    <property type="project" value="UniProtKB-SubCell"/>
</dbReference>
<dbReference type="InterPro" id="IPR004960">
    <property type="entry name" value="LipA_acyltrans"/>
</dbReference>
<dbReference type="Pfam" id="PF03279">
    <property type="entry name" value="Lip_A_acyltrans"/>
    <property type="match status" value="1"/>
</dbReference>
<evidence type="ECO:0000256" key="2">
    <source>
        <dbReference type="ARBA" id="ARBA00022475"/>
    </source>
</evidence>
<dbReference type="EC" id="2.3.1.-" evidence="7"/>
<evidence type="ECO:0000256" key="5">
    <source>
        <dbReference type="ARBA" id="ARBA00023136"/>
    </source>
</evidence>
<name>A0A1W1E456_9ZZZZ</name>